<evidence type="ECO:0000259" key="2">
    <source>
        <dbReference type="Pfam" id="PF13649"/>
    </source>
</evidence>
<dbReference type="InterPro" id="IPR029063">
    <property type="entry name" value="SAM-dependent_MTases_sf"/>
</dbReference>
<gene>
    <name evidence="3" type="ORF">I543_2743</name>
</gene>
<dbReference type="SUPFAM" id="SSF53335">
    <property type="entry name" value="S-adenosyl-L-methionine-dependent methyltransferases"/>
    <property type="match status" value="1"/>
</dbReference>
<reference evidence="3 4" key="1">
    <citation type="submission" date="2013-12" db="EMBL/GenBank/DDBJ databases">
        <authorList>
            <person name="Madinger N."/>
            <person name="Lenaerts A."/>
            <person name="Ordway D."/>
            <person name="DeGroote M.A."/>
            <person name="Parker T."/>
            <person name="Sizemore C."/>
            <person name="Tallon L.J."/>
            <person name="Sadzewicz L.K."/>
            <person name="Sengamalay N."/>
            <person name="Fraser C.M."/>
            <person name="Hine E."/>
            <person name="Shefchek K.A."/>
            <person name="Das S.P."/>
            <person name="Tettelin H."/>
        </authorList>
    </citation>
    <scope>NUCLEOTIDE SEQUENCE [LARGE SCALE GENOMIC DNA]</scope>
    <source>
        <strain evidence="3 4">21</strain>
    </source>
</reference>
<dbReference type="GO" id="GO:0008168">
    <property type="term" value="F:methyltransferase activity"/>
    <property type="evidence" value="ECO:0007669"/>
    <property type="project" value="UniProtKB-KW"/>
</dbReference>
<feature type="region of interest" description="Disordered" evidence="1">
    <location>
        <begin position="1"/>
        <end position="24"/>
    </location>
</feature>
<dbReference type="Gene3D" id="3.40.50.150">
    <property type="entry name" value="Vaccinia Virus protein VP39"/>
    <property type="match status" value="1"/>
</dbReference>
<feature type="domain" description="Methyltransferase" evidence="2">
    <location>
        <begin position="83"/>
        <end position="174"/>
    </location>
</feature>
<evidence type="ECO:0000256" key="1">
    <source>
        <dbReference type="SAM" id="MobiDB-lite"/>
    </source>
</evidence>
<sequence length="199" mass="22220">MSPRPATGRSSISDMPRGGPNASWLDRKLQTDRLEYTDRYDVPDRVKQAVISSLDQMGRWWHVDEKVARVALAMVKYTPTPRILELGAGHGNLSARIIAMHPYATVTVSDVDPVSVRNIATGPLCEDRRVTPKVIDARSIREPDGSYDLVILAGAFHHLPPAVACDAIAEATRVGRQFLIVDVIRPDQWCYFLPLRSRH</sequence>
<dbReference type="CDD" id="cd02440">
    <property type="entry name" value="AdoMet_MTases"/>
    <property type="match status" value="1"/>
</dbReference>
<proteinExistence type="predicted"/>
<protein>
    <submittedName>
        <fullName evidence="3">Methyltransferase domain protein</fullName>
    </submittedName>
</protein>
<dbReference type="Proteomes" id="UP000020103">
    <property type="component" value="Unassembled WGS sequence"/>
</dbReference>
<dbReference type="Pfam" id="PF13649">
    <property type="entry name" value="Methyltransf_25"/>
    <property type="match status" value="1"/>
</dbReference>
<evidence type="ECO:0000313" key="4">
    <source>
        <dbReference type="Proteomes" id="UP000020103"/>
    </source>
</evidence>
<dbReference type="InterPro" id="IPR041698">
    <property type="entry name" value="Methyltransf_25"/>
</dbReference>
<organism evidence="3 4">
    <name type="scientific">Mycobacteroides abscessus 21</name>
    <dbReference type="NCBI Taxonomy" id="1299324"/>
    <lineage>
        <taxon>Bacteria</taxon>
        <taxon>Bacillati</taxon>
        <taxon>Actinomycetota</taxon>
        <taxon>Actinomycetes</taxon>
        <taxon>Mycobacteriales</taxon>
        <taxon>Mycobacteriaceae</taxon>
        <taxon>Mycobacteroides</taxon>
        <taxon>Mycobacteroides abscessus</taxon>
    </lineage>
</organism>
<keyword evidence="3" id="KW-0489">Methyltransferase</keyword>
<dbReference type="GO" id="GO:0032259">
    <property type="term" value="P:methylation"/>
    <property type="evidence" value="ECO:0007669"/>
    <property type="project" value="UniProtKB-KW"/>
</dbReference>
<keyword evidence="3" id="KW-0808">Transferase</keyword>
<dbReference type="AlphaFoldDB" id="A0A829PWD0"/>
<evidence type="ECO:0000313" key="3">
    <source>
        <dbReference type="EMBL" id="EUA44589.1"/>
    </source>
</evidence>
<dbReference type="EMBL" id="JAOF01000001">
    <property type="protein sequence ID" value="EUA44589.1"/>
    <property type="molecule type" value="Genomic_DNA"/>
</dbReference>
<accession>A0A829PWD0</accession>
<comment type="caution">
    <text evidence="3">The sequence shown here is derived from an EMBL/GenBank/DDBJ whole genome shotgun (WGS) entry which is preliminary data.</text>
</comment>
<name>A0A829PWD0_9MYCO</name>